<name>A0ABM8HVP0_9BACT</name>
<evidence type="ECO:0000313" key="2">
    <source>
        <dbReference type="EMBL" id="BCR05172.1"/>
    </source>
</evidence>
<keyword evidence="3" id="KW-1185">Reference proteome</keyword>
<evidence type="ECO:0000256" key="1">
    <source>
        <dbReference type="ARBA" id="ARBA00010552"/>
    </source>
</evidence>
<dbReference type="PROSITE" id="PS01094">
    <property type="entry name" value="UPF0076"/>
    <property type="match status" value="1"/>
</dbReference>
<reference evidence="2 3" key="2">
    <citation type="journal article" date="2021" name="Int. J. Syst. Evol. Microbiol.">
        <title>Isolation and Polyphasic Characterization of Desulfuromonas versatilis sp. Nov., an Electrogenic Bacteria Capable of Versatile Metabolism Isolated from a Graphene Oxide-Reducing Enrichment Culture.</title>
        <authorList>
            <person name="Xie L."/>
            <person name="Yoshida N."/>
            <person name="Ishii S."/>
            <person name="Meng L."/>
        </authorList>
    </citation>
    <scope>NUCLEOTIDE SEQUENCE [LARGE SCALE GENOMIC DNA]</scope>
    <source>
        <strain evidence="2 3">NIT-T3</strain>
    </source>
</reference>
<dbReference type="InterPro" id="IPR006175">
    <property type="entry name" value="YjgF/YER057c/UK114"/>
</dbReference>
<dbReference type="Gene3D" id="3.30.1330.40">
    <property type="entry name" value="RutC-like"/>
    <property type="match status" value="1"/>
</dbReference>
<dbReference type="NCBIfam" id="TIGR00004">
    <property type="entry name" value="Rid family detoxifying hydrolase"/>
    <property type="match status" value="1"/>
</dbReference>
<reference evidence="2 3" key="1">
    <citation type="journal article" date="2016" name="C (Basel)">
        <title>Selective Growth of and Electricity Production by Marine Exoelectrogenic Bacteria in Self-Aggregated Hydrogel of Microbially Reduced Graphene Oxide.</title>
        <authorList>
            <person name="Yoshida N."/>
            <person name="Goto Y."/>
            <person name="Miyata Y."/>
        </authorList>
    </citation>
    <scope>NUCLEOTIDE SEQUENCE [LARGE SCALE GENOMIC DNA]</scope>
    <source>
        <strain evidence="2 3">NIT-T3</strain>
    </source>
</reference>
<protein>
    <submittedName>
        <fullName evidence="2">Reactive intermediate/imine deaminase</fullName>
    </submittedName>
</protein>
<dbReference type="PANTHER" id="PTHR11803:SF39">
    <property type="entry name" value="2-IMINOBUTANOATE_2-IMINOPROPANOATE DEAMINASE"/>
    <property type="match status" value="1"/>
</dbReference>
<gene>
    <name evidence="2" type="ORF">DESUT3_22410</name>
</gene>
<dbReference type="InterPro" id="IPR019897">
    <property type="entry name" value="RidA_CS"/>
</dbReference>
<dbReference type="EMBL" id="AP024355">
    <property type="protein sequence ID" value="BCR05172.1"/>
    <property type="molecule type" value="Genomic_DNA"/>
</dbReference>
<dbReference type="CDD" id="cd00448">
    <property type="entry name" value="YjgF_YER057c_UK114_family"/>
    <property type="match status" value="1"/>
</dbReference>
<dbReference type="RefSeq" id="WP_221248594.1">
    <property type="nucleotide sequence ID" value="NZ_AP024355.1"/>
</dbReference>
<dbReference type="InterPro" id="IPR035959">
    <property type="entry name" value="RutC-like_sf"/>
</dbReference>
<accession>A0ABM8HVP0</accession>
<sequence length="128" mass="13464">MTIRKIETSQAPAAIGPYSQGIRAGEFCFFSGQIPLDPATGEVVAGGIEAQAERVMANMEAALAAAGLTFEQVVKTTIFLTDLKDFAAVNAIYGSRFKAIPPARSTVQVAALPKGVSIEIEWVAYAGK</sequence>
<dbReference type="PANTHER" id="PTHR11803">
    <property type="entry name" value="2-IMINOBUTANOATE/2-IMINOPROPANOATE DEAMINASE RIDA"/>
    <property type="match status" value="1"/>
</dbReference>
<organism evidence="2 3">
    <name type="scientific">Desulfuromonas versatilis</name>
    <dbReference type="NCBI Taxonomy" id="2802975"/>
    <lineage>
        <taxon>Bacteria</taxon>
        <taxon>Pseudomonadati</taxon>
        <taxon>Thermodesulfobacteriota</taxon>
        <taxon>Desulfuromonadia</taxon>
        <taxon>Desulfuromonadales</taxon>
        <taxon>Desulfuromonadaceae</taxon>
        <taxon>Desulfuromonas</taxon>
    </lineage>
</organism>
<dbReference type="SUPFAM" id="SSF55298">
    <property type="entry name" value="YjgF-like"/>
    <property type="match status" value="1"/>
</dbReference>
<dbReference type="InterPro" id="IPR006056">
    <property type="entry name" value="RidA"/>
</dbReference>
<evidence type="ECO:0000313" key="3">
    <source>
        <dbReference type="Proteomes" id="UP001319827"/>
    </source>
</evidence>
<comment type="similarity">
    <text evidence="1">Belongs to the RutC family.</text>
</comment>
<dbReference type="Pfam" id="PF01042">
    <property type="entry name" value="Ribonuc_L-PSP"/>
    <property type="match status" value="1"/>
</dbReference>
<dbReference type="Proteomes" id="UP001319827">
    <property type="component" value="Chromosome"/>
</dbReference>
<proteinExistence type="inferred from homology"/>